<feature type="region of interest" description="Disordered" evidence="1">
    <location>
        <begin position="107"/>
        <end position="135"/>
    </location>
</feature>
<sequence length="1239" mass="136665">MPGGRRGKQHKKGSSKKSGQQKGKRAHDESSQNQSQQHQHQQQGQQDGQYLNGVNGNHGYDGQNQGMDSQGRVEHAAEFWETLGPEERERTLSVVLEDLTRELDAAAAQEEARVASGSMSSSHDGDSQEDFEAGPSQLREELARGLDRLGRHGTWKAWVAWESLKPRDEAAAHSGVGAPGGKLEFHDGEEFRQFLQSCYPKKLHEMLADRDWNSKNEFQAETELRLRMQGLLQQVHRSNAQLGVQQHHGEGGAGGQGEEEAAAESGATAPPPPPHREPPLAPHEQNGSRRMKLSKRYASRNNHLSNIRSNQVELITMMLEALEQEHELLYHAFLFPVTEFVCERLDPANRESSREELFFEDLEKLPLEDVGKICEFLTEKIDGLSSRMKPGDGEEDGGHEKSATSAGQEDDEGEGMGDVDLFQLENREGGATIVVNPKWLQHLEERCLSEDGHPMKVEKMEGQNGSQARGPGLVLDWVYGSIVSTAEKSRAAAAIQLGRQPAAIDKTYDQFLQGLTEQYQLEQKKRKAKWFLEEMVRSRKLNQELAELLVELQSQGDADLEAGNGMTSAGGGDPMGTLVPDRVIREMLRREELLTGAKLFGLYHDQENSDKRLRNVKAQLRQTEPEFERLKGELEGLKQQPRGGAQQQAGGAESASYRSQAEMERHRAQLQDAAIEEQIEVQTAFREQGVQLKMLFGKRQQCEVEIAQRDTEIKQLSGWRRTIETMGENFRKIVYGESLEAAKPAEASQGSEKQPNTSEEGEGGGEVVQKLRQHFNKEIRRQLYTEKEDLFFFKWINRVLKELDKRIDAGCAALSHMETILVNLACDDPGALVGQGLLLPRHQQTIDAGAEAFRQRRAKEAEDEILRLEAEDEIKLAQERERKQKKRSKQKEDRKIKREARREAEEKEKRERAEEAMRAAQAERLREEEVRAQRERERAVRREMEEMAVRQRRRELLGEDDAAVGEGAASADEAVMGQTEDDGFTVVISGKRRGRKDKDKDAKPSGGGGNRDGKKSGKGRAGAKGGKRRETPAGGQQQAPPPPPMDSGEWPSPAPTNQQLPAAEADTEQSKAAEKEGRRAEASGAMAGEEPAAVQAPPVGPAAFPAPPVAMGGVPMGPMGAGVGMVPPPGALGMNGMPVFLQPPPPGTMGLPALAMAPPHLPMPPPYFPNPMPPNAMPVNFFVPPQQQQQKLSVLAEPFKPAPAVATEAAATDGGDGAIDKKGKEEPCPCGLQTGPCGL</sequence>
<evidence type="ECO:0000313" key="2">
    <source>
        <dbReference type="EMBL" id="CAD9721788.1"/>
    </source>
</evidence>
<feature type="region of interest" description="Disordered" evidence="1">
    <location>
        <begin position="635"/>
        <end position="663"/>
    </location>
</feature>
<name>A0A7S2T855_9CHLO</name>
<gene>
    <name evidence="2" type="ORF">CROS1312_LOCUS1056</name>
</gene>
<feature type="region of interest" description="Disordered" evidence="1">
    <location>
        <begin position="244"/>
        <end position="292"/>
    </location>
</feature>
<feature type="compositionally biased region" description="Basic and acidic residues" evidence="1">
    <location>
        <begin position="890"/>
        <end position="938"/>
    </location>
</feature>
<dbReference type="EMBL" id="HBHM01001372">
    <property type="protein sequence ID" value="CAD9721788.1"/>
    <property type="molecule type" value="Transcribed_RNA"/>
</dbReference>
<feature type="compositionally biased region" description="Low complexity" evidence="1">
    <location>
        <begin position="107"/>
        <end position="122"/>
    </location>
</feature>
<evidence type="ECO:0000256" key="1">
    <source>
        <dbReference type="SAM" id="MobiDB-lite"/>
    </source>
</evidence>
<feature type="region of interest" description="Disordered" evidence="1">
    <location>
        <begin position="384"/>
        <end position="416"/>
    </location>
</feature>
<feature type="compositionally biased region" description="Low complexity" evidence="1">
    <location>
        <begin position="964"/>
        <end position="975"/>
    </location>
</feature>
<feature type="compositionally biased region" description="Polar residues" evidence="1">
    <location>
        <begin position="748"/>
        <end position="758"/>
    </location>
</feature>
<proteinExistence type="predicted"/>
<feature type="region of interest" description="Disordered" evidence="1">
    <location>
        <begin position="958"/>
        <end position="1099"/>
    </location>
</feature>
<accession>A0A7S2T855</accession>
<feature type="region of interest" description="Disordered" evidence="1">
    <location>
        <begin position="742"/>
        <end position="765"/>
    </location>
</feature>
<feature type="compositionally biased region" description="Basic residues" evidence="1">
    <location>
        <begin position="1"/>
        <end position="15"/>
    </location>
</feature>
<feature type="compositionally biased region" description="Basic and acidic residues" evidence="1">
    <location>
        <begin position="1068"/>
        <end position="1081"/>
    </location>
</feature>
<feature type="region of interest" description="Disordered" evidence="1">
    <location>
        <begin position="1208"/>
        <end position="1239"/>
    </location>
</feature>
<feature type="region of interest" description="Disordered" evidence="1">
    <location>
        <begin position="1"/>
        <end position="74"/>
    </location>
</feature>
<feature type="region of interest" description="Disordered" evidence="1">
    <location>
        <begin position="879"/>
        <end position="938"/>
    </location>
</feature>
<reference evidence="2" key="1">
    <citation type="submission" date="2021-01" db="EMBL/GenBank/DDBJ databases">
        <authorList>
            <person name="Corre E."/>
            <person name="Pelletier E."/>
            <person name="Niang G."/>
            <person name="Scheremetjew M."/>
            <person name="Finn R."/>
            <person name="Kale V."/>
            <person name="Holt S."/>
            <person name="Cochrane G."/>
            <person name="Meng A."/>
            <person name="Brown T."/>
            <person name="Cohen L."/>
        </authorList>
    </citation>
    <scope>NUCLEOTIDE SEQUENCE</scope>
    <source>
        <strain evidence="2">RCC2335</strain>
    </source>
</reference>
<feature type="compositionally biased region" description="Low complexity" evidence="1">
    <location>
        <begin position="643"/>
        <end position="652"/>
    </location>
</feature>
<feature type="compositionally biased region" description="Low complexity" evidence="1">
    <location>
        <begin position="31"/>
        <end position="49"/>
    </location>
</feature>
<feature type="compositionally biased region" description="Basic and acidic residues" evidence="1">
    <location>
        <begin position="389"/>
        <end position="402"/>
    </location>
</feature>
<feature type="compositionally biased region" description="Basic and acidic residues" evidence="1">
    <location>
        <begin position="1218"/>
        <end position="1227"/>
    </location>
</feature>
<dbReference type="AlphaFoldDB" id="A0A7S2T855"/>
<protein>
    <submittedName>
        <fullName evidence="2">Uncharacterized protein</fullName>
    </submittedName>
</protein>
<organism evidence="2">
    <name type="scientific">Chloropicon roscoffensis</name>
    <dbReference type="NCBI Taxonomy" id="1461544"/>
    <lineage>
        <taxon>Eukaryota</taxon>
        <taxon>Viridiplantae</taxon>
        <taxon>Chlorophyta</taxon>
        <taxon>Chloropicophyceae</taxon>
        <taxon>Chloropicales</taxon>
        <taxon>Chloropicaceae</taxon>
        <taxon>Chloropicon</taxon>
    </lineage>
</organism>